<comment type="caution">
    <text evidence="1">The sequence shown here is derived from an EMBL/GenBank/DDBJ whole genome shotgun (WGS) entry which is preliminary data.</text>
</comment>
<organism evidence="1 2">
    <name type="scientific">Desulfitobacterium hafniense DP7</name>
    <dbReference type="NCBI Taxonomy" id="537010"/>
    <lineage>
        <taxon>Bacteria</taxon>
        <taxon>Bacillati</taxon>
        <taxon>Bacillota</taxon>
        <taxon>Clostridia</taxon>
        <taxon>Eubacteriales</taxon>
        <taxon>Desulfitobacteriaceae</taxon>
        <taxon>Desulfitobacterium</taxon>
    </lineage>
</organism>
<dbReference type="HOGENOM" id="CLU_3288476_0_0_9"/>
<accession>G9XT96</accession>
<sequence>MSLLIFAYSLSRNTITTTPTQGLFFIPHIQARKTSRGSSE</sequence>
<dbReference type="AlphaFoldDB" id="G9XT96"/>
<evidence type="ECO:0000313" key="2">
    <source>
        <dbReference type="Proteomes" id="UP000004416"/>
    </source>
</evidence>
<evidence type="ECO:0000313" key="1">
    <source>
        <dbReference type="EMBL" id="EHL05062.1"/>
    </source>
</evidence>
<gene>
    <name evidence="1" type="ORF">HMPREF0322_04202</name>
</gene>
<protein>
    <submittedName>
        <fullName evidence="1">Uncharacterized protein</fullName>
    </submittedName>
</protein>
<dbReference type="Proteomes" id="UP000004416">
    <property type="component" value="Unassembled WGS sequence"/>
</dbReference>
<name>G9XT96_DESHA</name>
<dbReference type="EMBL" id="AFZX01000108">
    <property type="protein sequence ID" value="EHL05062.1"/>
    <property type="molecule type" value="Genomic_DNA"/>
</dbReference>
<proteinExistence type="predicted"/>
<reference evidence="1 2" key="1">
    <citation type="submission" date="2011-08" db="EMBL/GenBank/DDBJ databases">
        <authorList>
            <person name="Weinstock G."/>
            <person name="Sodergren E."/>
            <person name="Clifton S."/>
            <person name="Fulton L."/>
            <person name="Fulton B."/>
            <person name="Courtney L."/>
            <person name="Fronick C."/>
            <person name="Harrison M."/>
            <person name="Strong C."/>
            <person name="Farmer C."/>
            <person name="Delahaunty K."/>
            <person name="Markovic C."/>
            <person name="Hall O."/>
            <person name="Minx P."/>
            <person name="Tomlinson C."/>
            <person name="Mitreva M."/>
            <person name="Hou S."/>
            <person name="Chen J."/>
            <person name="Wollam A."/>
            <person name="Pepin K.H."/>
            <person name="Johnson M."/>
            <person name="Bhonagiri V."/>
            <person name="Zhang X."/>
            <person name="Suruliraj S."/>
            <person name="Warren W."/>
            <person name="Chinwalla A."/>
            <person name="Mardis E.R."/>
            <person name="Wilson R.K."/>
        </authorList>
    </citation>
    <scope>NUCLEOTIDE SEQUENCE [LARGE SCALE GENOMIC DNA]</scope>
    <source>
        <strain evidence="1 2">DP7</strain>
    </source>
</reference>